<evidence type="ECO:0000256" key="4">
    <source>
        <dbReference type="ARBA" id="ARBA00022989"/>
    </source>
</evidence>
<dbReference type="InterPro" id="IPR000301">
    <property type="entry name" value="Tetraspanin_animals"/>
</dbReference>
<dbReference type="InterPro" id="IPR018499">
    <property type="entry name" value="Tetraspanin/Peripherin"/>
</dbReference>
<dbReference type="PIRSF" id="PIRSF002419">
    <property type="entry name" value="Tetraspanin"/>
    <property type="match status" value="1"/>
</dbReference>
<dbReference type="PROSITE" id="PS00421">
    <property type="entry name" value="TM4_1"/>
    <property type="match status" value="1"/>
</dbReference>
<dbReference type="OrthoDB" id="10016273at2759"/>
<feature type="transmembrane region" description="Helical" evidence="6">
    <location>
        <begin position="87"/>
        <end position="109"/>
    </location>
</feature>
<dbReference type="PANTHER" id="PTHR19282">
    <property type="entry name" value="TETRASPANIN"/>
    <property type="match status" value="1"/>
</dbReference>
<evidence type="ECO:0000256" key="5">
    <source>
        <dbReference type="ARBA" id="ARBA00023136"/>
    </source>
</evidence>
<evidence type="ECO:0000313" key="7">
    <source>
        <dbReference type="EMBL" id="KAG8040381.1"/>
    </source>
</evidence>
<dbReference type="GO" id="GO:0005886">
    <property type="term" value="C:plasma membrane"/>
    <property type="evidence" value="ECO:0007669"/>
    <property type="project" value="TreeGrafter"/>
</dbReference>
<dbReference type="PANTHER" id="PTHR19282:SF551">
    <property type="entry name" value="RE08073P-RELATED"/>
    <property type="match status" value="1"/>
</dbReference>
<comment type="subcellular location">
    <subcellularLocation>
        <location evidence="1">Membrane</location>
        <topology evidence="1">Multi-pass membrane protein</topology>
    </subcellularLocation>
</comment>
<accession>A0A8J5V0M1</accession>
<evidence type="ECO:0000256" key="6">
    <source>
        <dbReference type="SAM" id="Phobius"/>
    </source>
</evidence>
<proteinExistence type="inferred from homology"/>
<gene>
    <name evidence="7" type="ORF">G9C98_000952</name>
</gene>
<evidence type="ECO:0008006" key="9">
    <source>
        <dbReference type="Google" id="ProtNLM"/>
    </source>
</evidence>
<keyword evidence="4 6" id="KW-1133">Transmembrane helix</keyword>
<feature type="transmembrane region" description="Helical" evidence="6">
    <location>
        <begin position="25"/>
        <end position="44"/>
    </location>
</feature>
<sequence length="266" mass="29209">MFRVLEKYCKANYFIAFLKRNRDSVLGLTAVVFGTWMLVDQTFILSLTQEQHNYYAGLYITLAAGALLLIVAFLGCCGAFRESQCMLVGFFSCLLVVIVAQIAAGAWLYTNRDGIEPLVQASFMNTVKDEYGQIDHRTQTVDSIQENLQCCGASGPNDWASSKYGSSTGPISLTVSSPKNDYIVPESCCKVKDTNLCNTARKIKVGGFVPPEIYSKGCVNELRNVFSSQGYIVLIVIIVLCVVELISVIFSLILCCAIGSSDRYKA</sequence>
<comment type="similarity">
    <text evidence="2">Belongs to the tetraspanin (TM4SF) family.</text>
</comment>
<dbReference type="Pfam" id="PF00335">
    <property type="entry name" value="Tetraspanin"/>
    <property type="match status" value="1"/>
</dbReference>
<evidence type="ECO:0000256" key="3">
    <source>
        <dbReference type="ARBA" id="ARBA00022692"/>
    </source>
</evidence>
<keyword evidence="8" id="KW-1185">Reference proteome</keyword>
<reference evidence="7" key="1">
    <citation type="submission" date="2020-03" db="EMBL/GenBank/DDBJ databases">
        <authorList>
            <person name="Chebbi M.A."/>
            <person name="Drezen J.M."/>
        </authorList>
    </citation>
    <scope>NUCLEOTIDE SEQUENCE</scope>
    <source>
        <tissue evidence="7">Whole body</tissue>
    </source>
</reference>
<dbReference type="AlphaFoldDB" id="A0A8J5V0M1"/>
<dbReference type="InterPro" id="IPR018503">
    <property type="entry name" value="Tetraspanin_CS"/>
</dbReference>
<feature type="transmembrane region" description="Helical" evidence="6">
    <location>
        <begin position="231"/>
        <end position="258"/>
    </location>
</feature>
<evidence type="ECO:0000256" key="2">
    <source>
        <dbReference type="ARBA" id="ARBA00006840"/>
    </source>
</evidence>
<dbReference type="Proteomes" id="UP000729913">
    <property type="component" value="Unassembled WGS sequence"/>
</dbReference>
<comment type="caution">
    <text evidence="7">The sequence shown here is derived from an EMBL/GenBank/DDBJ whole genome shotgun (WGS) entry which is preliminary data.</text>
</comment>
<reference evidence="7" key="2">
    <citation type="submission" date="2021-04" db="EMBL/GenBank/DDBJ databases">
        <title>Genome-wide patterns of bracovirus chromosomal integration into multiple host tissues during parasitism.</title>
        <authorList>
            <person name="Chebbi M.A.C."/>
        </authorList>
    </citation>
    <scope>NUCLEOTIDE SEQUENCE</scope>
    <source>
        <tissue evidence="7">Whole body</tissue>
    </source>
</reference>
<keyword evidence="5 6" id="KW-0472">Membrane</keyword>
<feature type="transmembrane region" description="Helical" evidence="6">
    <location>
        <begin position="56"/>
        <end position="80"/>
    </location>
</feature>
<dbReference type="EMBL" id="JAAOIC020000023">
    <property type="protein sequence ID" value="KAG8040381.1"/>
    <property type="molecule type" value="Genomic_DNA"/>
</dbReference>
<name>A0A8J5V0M1_9HYME</name>
<evidence type="ECO:0000313" key="8">
    <source>
        <dbReference type="Proteomes" id="UP000729913"/>
    </source>
</evidence>
<keyword evidence="3 6" id="KW-0812">Transmembrane</keyword>
<protein>
    <recommendedName>
        <fullName evidence="9">Tetraspanin</fullName>
    </recommendedName>
</protein>
<organism evidence="7 8">
    <name type="scientific">Cotesia typhae</name>
    <dbReference type="NCBI Taxonomy" id="2053667"/>
    <lineage>
        <taxon>Eukaryota</taxon>
        <taxon>Metazoa</taxon>
        <taxon>Ecdysozoa</taxon>
        <taxon>Arthropoda</taxon>
        <taxon>Hexapoda</taxon>
        <taxon>Insecta</taxon>
        <taxon>Pterygota</taxon>
        <taxon>Neoptera</taxon>
        <taxon>Endopterygota</taxon>
        <taxon>Hymenoptera</taxon>
        <taxon>Apocrita</taxon>
        <taxon>Ichneumonoidea</taxon>
        <taxon>Braconidae</taxon>
        <taxon>Microgastrinae</taxon>
        <taxon>Cotesia</taxon>
    </lineage>
</organism>
<evidence type="ECO:0000256" key="1">
    <source>
        <dbReference type="ARBA" id="ARBA00004141"/>
    </source>
</evidence>